<proteinExistence type="predicted"/>
<name>A0ABU6QMM8_9FABA</name>
<gene>
    <name evidence="2" type="ORF">PIB30_067750</name>
</gene>
<accession>A0ABU6QMM8</accession>
<dbReference type="InterPro" id="IPR051761">
    <property type="entry name" value="MLP-like_ligand-binding"/>
</dbReference>
<feature type="domain" description="Bet v I/Major latex protein" evidence="1">
    <location>
        <begin position="3"/>
        <end position="152"/>
    </location>
</feature>
<dbReference type="InterPro" id="IPR024949">
    <property type="entry name" value="Bet_v_I_allergen"/>
</dbReference>
<evidence type="ECO:0000259" key="1">
    <source>
        <dbReference type="SMART" id="SM01037"/>
    </source>
</evidence>
<dbReference type="Pfam" id="PF00407">
    <property type="entry name" value="Bet_v_1"/>
    <property type="match status" value="1"/>
</dbReference>
<dbReference type="EMBL" id="JASCZI010000713">
    <property type="protein sequence ID" value="MED6113092.1"/>
    <property type="molecule type" value="Genomic_DNA"/>
</dbReference>
<keyword evidence="3" id="KW-1185">Reference proteome</keyword>
<dbReference type="PANTHER" id="PTHR31907">
    <property type="entry name" value="MLP-LIKE PROTEIN 423"/>
    <property type="match status" value="1"/>
</dbReference>
<comment type="caution">
    <text evidence="2">The sequence shown here is derived from an EMBL/GenBank/DDBJ whole genome shotgun (WGS) entry which is preliminary data.</text>
</comment>
<dbReference type="InterPro" id="IPR023393">
    <property type="entry name" value="START-like_dom_sf"/>
</dbReference>
<protein>
    <recommendedName>
        <fullName evidence="1">Bet v I/Major latex protein domain-containing protein</fullName>
    </recommendedName>
</protein>
<dbReference type="PRINTS" id="PR00634">
    <property type="entry name" value="BETALLERGEN"/>
</dbReference>
<dbReference type="Gene3D" id="3.30.530.20">
    <property type="match status" value="1"/>
</dbReference>
<dbReference type="SUPFAM" id="SSF55961">
    <property type="entry name" value="Bet v1-like"/>
    <property type="match status" value="1"/>
</dbReference>
<organism evidence="2 3">
    <name type="scientific">Stylosanthes scabra</name>
    <dbReference type="NCBI Taxonomy" id="79078"/>
    <lineage>
        <taxon>Eukaryota</taxon>
        <taxon>Viridiplantae</taxon>
        <taxon>Streptophyta</taxon>
        <taxon>Embryophyta</taxon>
        <taxon>Tracheophyta</taxon>
        <taxon>Spermatophyta</taxon>
        <taxon>Magnoliopsida</taxon>
        <taxon>eudicotyledons</taxon>
        <taxon>Gunneridae</taxon>
        <taxon>Pentapetalae</taxon>
        <taxon>rosids</taxon>
        <taxon>fabids</taxon>
        <taxon>Fabales</taxon>
        <taxon>Fabaceae</taxon>
        <taxon>Papilionoideae</taxon>
        <taxon>50 kb inversion clade</taxon>
        <taxon>dalbergioids sensu lato</taxon>
        <taxon>Dalbergieae</taxon>
        <taxon>Pterocarpus clade</taxon>
        <taxon>Stylosanthes</taxon>
    </lineage>
</organism>
<evidence type="ECO:0000313" key="2">
    <source>
        <dbReference type="EMBL" id="MED6113092.1"/>
    </source>
</evidence>
<evidence type="ECO:0000313" key="3">
    <source>
        <dbReference type="Proteomes" id="UP001341840"/>
    </source>
</evidence>
<sequence>MAGVAGKLEVEIEVKSSVEKFCGIVKDFPTISKIIPDYKIIEITEGDGKVPGSIIKATVDLGSEKAVYKERIEGVDDAKRTLTYSVIDGDLVKHLKSYKRCVIVTPKVDNNGSIVKWSCDYEKASPDVPEPIFIKDFASKMFSKIDDYLLSA</sequence>
<dbReference type="Proteomes" id="UP001341840">
    <property type="component" value="Unassembled WGS sequence"/>
</dbReference>
<reference evidence="2 3" key="1">
    <citation type="journal article" date="2023" name="Plants (Basel)">
        <title>Bridging the Gap: Combining Genomics and Transcriptomics Approaches to Understand Stylosanthes scabra, an Orphan Legume from the Brazilian Caatinga.</title>
        <authorList>
            <person name="Ferreira-Neto J.R.C."/>
            <person name="da Silva M.D."/>
            <person name="Binneck E."/>
            <person name="de Melo N.F."/>
            <person name="da Silva R.H."/>
            <person name="de Melo A.L.T.M."/>
            <person name="Pandolfi V."/>
            <person name="Bustamante F.O."/>
            <person name="Brasileiro-Vidal A.C."/>
            <person name="Benko-Iseppon A.M."/>
        </authorList>
    </citation>
    <scope>NUCLEOTIDE SEQUENCE [LARGE SCALE GENOMIC DNA]</scope>
    <source>
        <tissue evidence="2">Leaves</tissue>
    </source>
</reference>
<dbReference type="InterPro" id="IPR000916">
    <property type="entry name" value="Bet_v_I/MLP"/>
</dbReference>
<dbReference type="SMART" id="SM01037">
    <property type="entry name" value="Bet_v_1"/>
    <property type="match status" value="1"/>
</dbReference>
<dbReference type="CDD" id="cd07816">
    <property type="entry name" value="Bet_v1-like"/>
    <property type="match status" value="1"/>
</dbReference>